<reference evidence="3" key="1">
    <citation type="submission" date="2018-12" db="EMBL/GenBank/DDBJ databases">
        <title>The complete genome of Metarhizium rileyi, a key fungal pathogen of Lepidoptera.</title>
        <authorList>
            <person name="Binneck E."/>
            <person name="Lastra C.C.L."/>
            <person name="Sosa-Gomez D.R."/>
        </authorList>
    </citation>
    <scope>NUCLEOTIDE SEQUENCE [LARGE SCALE GENOMIC DNA]</scope>
    <source>
        <strain evidence="3">Cep018-CH2</strain>
    </source>
</reference>
<comment type="caution">
    <text evidence="2">The sequence shown here is derived from an EMBL/GenBank/DDBJ whole genome shotgun (WGS) entry which is preliminary data.</text>
</comment>
<dbReference type="PANTHER" id="PTHR38111">
    <property type="entry name" value="ZN(2)-C6 FUNGAL-TYPE DOMAIN-CONTAINING PROTEIN-RELATED"/>
    <property type="match status" value="1"/>
</dbReference>
<dbReference type="InterPro" id="IPR021858">
    <property type="entry name" value="Fun_TF"/>
</dbReference>
<evidence type="ECO:0000313" key="2">
    <source>
        <dbReference type="EMBL" id="TWU78636.1"/>
    </source>
</evidence>
<sequence length="341" mass="38503">MRKAEDTDSTEIAEPVSFTAQFPLVATALLPILDANEHLRSIAVAIGALDASRRAQVGTHHPLHPSARVVAFTNYQRALARLQGELDSSQAPLRDDVLWTTFLLGLFELMSEPSGDRWARHMLYGTGKLLQFADMSCKPSPLKQMLFDAFQVLEANRAIMYGVDTFLSEHRFFDQIDQIPESERHTHPSIKRLGLEGIGVQHMLERWYSQHDTTINARHASNESQLALLYYHTLLLFLSRNYTYYPCWSAKATPSLDPSAIVRHTKSISALIDALLRSSNVPGVMLLFSLRVVGSLADETDLRSRLLTQLDTIYWKGYVVAERVKVDLNELWALNNTHPDC</sequence>
<evidence type="ECO:0000313" key="3">
    <source>
        <dbReference type="Proteomes" id="UP000317257"/>
    </source>
</evidence>
<dbReference type="InterPro" id="IPR053178">
    <property type="entry name" value="Osmoadaptation_assoc"/>
</dbReference>
<dbReference type="Pfam" id="PF11951">
    <property type="entry name" value="Fungal_trans_2"/>
    <property type="match status" value="2"/>
</dbReference>
<evidence type="ECO:0000256" key="1">
    <source>
        <dbReference type="ARBA" id="ARBA00023242"/>
    </source>
</evidence>
<keyword evidence="1" id="KW-0539">Nucleus</keyword>
<organism evidence="2 3">
    <name type="scientific">Metarhizium rileyi (strain RCEF 4871)</name>
    <name type="common">Nomuraea rileyi</name>
    <dbReference type="NCBI Taxonomy" id="1649241"/>
    <lineage>
        <taxon>Eukaryota</taxon>
        <taxon>Fungi</taxon>
        <taxon>Dikarya</taxon>
        <taxon>Ascomycota</taxon>
        <taxon>Pezizomycotina</taxon>
        <taxon>Sordariomycetes</taxon>
        <taxon>Hypocreomycetidae</taxon>
        <taxon>Hypocreales</taxon>
        <taxon>Clavicipitaceae</taxon>
        <taxon>Metarhizium</taxon>
    </lineage>
</organism>
<dbReference type="PANTHER" id="PTHR38111:SF2">
    <property type="entry name" value="FINGER DOMAIN PROTEIN, PUTATIVE (AFU_ORTHOLOGUE AFUA_1G01560)-RELATED"/>
    <property type="match status" value="1"/>
</dbReference>
<accession>A0A5C6GNV5</accession>
<gene>
    <name evidence="2" type="ORF">ED733_005365</name>
</gene>
<proteinExistence type="predicted"/>
<protein>
    <submittedName>
        <fullName evidence="2">Uncharacterized protein</fullName>
    </submittedName>
</protein>
<name>A0A5C6GNV5_METRR</name>
<dbReference type="AlphaFoldDB" id="A0A5C6GNV5"/>
<dbReference type="EMBL" id="SBHS01000001">
    <property type="protein sequence ID" value="TWU78636.1"/>
    <property type="molecule type" value="Genomic_DNA"/>
</dbReference>
<dbReference type="Proteomes" id="UP000317257">
    <property type="component" value="Unassembled WGS sequence"/>
</dbReference>